<dbReference type="AlphaFoldDB" id="A0A0F3IWE3"/>
<accession>A0A0F3IWE3</accession>
<dbReference type="Gene3D" id="2.30.30.40">
    <property type="entry name" value="SH3 Domains"/>
    <property type="match status" value="1"/>
</dbReference>
<proteinExistence type="predicted"/>
<evidence type="ECO:0000313" key="2">
    <source>
        <dbReference type="EMBL" id="KJV10952.1"/>
    </source>
</evidence>
<dbReference type="EMBL" id="LAJY01000024">
    <property type="protein sequence ID" value="KJV10952.1"/>
    <property type="molecule type" value="Genomic_DNA"/>
</dbReference>
<protein>
    <recommendedName>
        <fullName evidence="4">SH3b domain-containing protein</fullName>
    </recommendedName>
</protein>
<organism evidence="2 3">
    <name type="scientific">Elstera litoralis</name>
    <dbReference type="NCBI Taxonomy" id="552518"/>
    <lineage>
        <taxon>Bacteria</taxon>
        <taxon>Pseudomonadati</taxon>
        <taxon>Pseudomonadota</taxon>
        <taxon>Alphaproteobacteria</taxon>
        <taxon>Rhodospirillales</taxon>
        <taxon>Rhodospirillaceae</taxon>
        <taxon>Elstera</taxon>
    </lineage>
</organism>
<name>A0A0F3IWE3_9PROT</name>
<feature type="signal peptide" evidence="1">
    <location>
        <begin position="1"/>
        <end position="23"/>
    </location>
</feature>
<dbReference type="PATRIC" id="fig|552518.3.peg.1426"/>
<evidence type="ECO:0000313" key="3">
    <source>
        <dbReference type="Proteomes" id="UP000033774"/>
    </source>
</evidence>
<dbReference type="Pfam" id="PF06347">
    <property type="entry name" value="SH3_4"/>
    <property type="match status" value="2"/>
</dbReference>
<gene>
    <name evidence="2" type="ORF">VZ95_01535</name>
</gene>
<reference evidence="2 3" key="1">
    <citation type="submission" date="2015-03" db="EMBL/GenBank/DDBJ databases">
        <title>Draft genome sequence of Elstera litoralis.</title>
        <authorList>
            <person name="Rahalkar M.C."/>
            <person name="Dhakephalkar P.K."/>
            <person name="Pore S.D."/>
            <person name="Arora P."/>
            <person name="Kapse N.G."/>
            <person name="Pandit P.S."/>
        </authorList>
    </citation>
    <scope>NUCLEOTIDE SEQUENCE [LARGE SCALE GENOMIC DNA]</scope>
    <source>
        <strain evidence="2 3">Dia-1</strain>
    </source>
</reference>
<evidence type="ECO:0000256" key="1">
    <source>
        <dbReference type="SAM" id="SignalP"/>
    </source>
</evidence>
<keyword evidence="3" id="KW-1185">Reference proteome</keyword>
<feature type="chain" id="PRO_5002462846" description="SH3b domain-containing protein" evidence="1">
    <location>
        <begin position="24"/>
        <end position="166"/>
    </location>
</feature>
<sequence>MRYHRSLLALAASVLLAPSAGLAQGTDTSLPIPRFVSLRSDEVNLRFGPGQQYPIEWVLNRASMPVEITQEYETWRKIRAVDGTEGWVHQRMVAGKRTAIVIGTEPQILRRRPEANGPAVARLEPGVIGDLKECKGDWCRLELPKVRGWLRRAEIWGVYPKENFEN</sequence>
<dbReference type="Proteomes" id="UP000033774">
    <property type="component" value="Unassembled WGS sequence"/>
</dbReference>
<dbReference type="OrthoDB" id="9810773at2"/>
<comment type="caution">
    <text evidence="2">The sequence shown here is derived from an EMBL/GenBank/DDBJ whole genome shotgun (WGS) entry which is preliminary data.</text>
</comment>
<dbReference type="InterPro" id="IPR010466">
    <property type="entry name" value="DUF1058"/>
</dbReference>
<keyword evidence="1" id="KW-0732">Signal</keyword>
<evidence type="ECO:0008006" key="4">
    <source>
        <dbReference type="Google" id="ProtNLM"/>
    </source>
</evidence>